<dbReference type="Proteomes" id="UP000244920">
    <property type="component" value="Chromosome"/>
</dbReference>
<keyword evidence="6" id="KW-0378">Hydrolase</keyword>
<dbReference type="GO" id="GO:0006260">
    <property type="term" value="P:DNA replication"/>
    <property type="evidence" value="ECO:0007669"/>
    <property type="project" value="UniProtKB-KW"/>
</dbReference>
<evidence type="ECO:0000256" key="1">
    <source>
        <dbReference type="ARBA" id="ARBA00003293"/>
    </source>
</evidence>
<dbReference type="KEGG" id="apor:DDU33_07805"/>
<evidence type="ECO:0000313" key="9">
    <source>
        <dbReference type="Proteomes" id="UP000244920"/>
    </source>
</evidence>
<keyword evidence="9" id="KW-1185">Reference proteome</keyword>
<organism evidence="8 9">
    <name type="scientific">Actinobacillus porcitonsillarum</name>
    <dbReference type="NCBI Taxonomy" id="189834"/>
    <lineage>
        <taxon>Bacteria</taxon>
        <taxon>Pseudomonadati</taxon>
        <taxon>Pseudomonadota</taxon>
        <taxon>Gammaproteobacteria</taxon>
        <taxon>Pasteurellales</taxon>
        <taxon>Pasteurellaceae</taxon>
        <taxon>Actinobacillus</taxon>
    </lineage>
</organism>
<evidence type="ECO:0000256" key="5">
    <source>
        <dbReference type="ARBA" id="ARBA00022759"/>
    </source>
</evidence>
<dbReference type="RefSeq" id="WP_108924246.1">
    <property type="nucleotide sequence ID" value="NZ_CP029206.1"/>
</dbReference>
<protein>
    <submittedName>
        <fullName evidence="8">Replication endonuclease</fullName>
    </submittedName>
</protein>
<evidence type="ECO:0000259" key="7">
    <source>
        <dbReference type="Pfam" id="PF05840"/>
    </source>
</evidence>
<keyword evidence="3" id="KW-0235">DNA replication</keyword>
<accession>A0A2U8FK87</accession>
<dbReference type="EMBL" id="CP029206">
    <property type="protein sequence ID" value="AWI51395.1"/>
    <property type="molecule type" value="Genomic_DNA"/>
</dbReference>
<dbReference type="Pfam" id="PF05840">
    <property type="entry name" value="Phage_GPA"/>
    <property type="match status" value="1"/>
</dbReference>
<feature type="domain" description="Replication gene A protein-like" evidence="7">
    <location>
        <begin position="198"/>
        <end position="517"/>
    </location>
</feature>
<reference evidence="9" key="1">
    <citation type="submission" date="2018-05" db="EMBL/GenBank/DDBJ databases">
        <title>Complete genome sequence of Actinobacillus porcitonsillarum reference strain 9953L55 (CCUG 46996).</title>
        <authorList>
            <person name="Dona V."/>
            <person name="Perreten V."/>
        </authorList>
    </citation>
    <scope>NUCLEOTIDE SEQUENCE [LARGE SCALE GENOMIC DNA]</scope>
    <source>
        <strain evidence="9">9953L55</strain>
    </source>
</reference>
<dbReference type="GO" id="GO:0016787">
    <property type="term" value="F:hydrolase activity"/>
    <property type="evidence" value="ECO:0007669"/>
    <property type="project" value="UniProtKB-KW"/>
</dbReference>
<evidence type="ECO:0000256" key="3">
    <source>
        <dbReference type="ARBA" id="ARBA00022705"/>
    </source>
</evidence>
<comment type="similarity">
    <text evidence="2">Belongs to the phage GPA family.</text>
</comment>
<gene>
    <name evidence="8" type="ORF">DDU33_07805</name>
</gene>
<evidence type="ECO:0000256" key="6">
    <source>
        <dbReference type="ARBA" id="ARBA00022801"/>
    </source>
</evidence>
<dbReference type="InterPro" id="IPR008766">
    <property type="entry name" value="Replication_gene_A-like"/>
</dbReference>
<name>A0A2U8FK87_9PAST</name>
<keyword evidence="5 8" id="KW-0255">Endonuclease</keyword>
<dbReference type="GO" id="GO:0004519">
    <property type="term" value="F:endonuclease activity"/>
    <property type="evidence" value="ECO:0007669"/>
    <property type="project" value="UniProtKB-KW"/>
</dbReference>
<evidence type="ECO:0000256" key="2">
    <source>
        <dbReference type="ARBA" id="ARBA00009260"/>
    </source>
</evidence>
<sequence length="783" mass="89761">MNHNDWILTTSEATEIGITPLMTVVQDNSAEEPNHHYLYQATPSMQGKTMVQHELFELDPTHFDLRQSYFDRLPLALADYFGRAYKNKLKTLSTNDTADWFKREMAIKMPRIQAVLDQYCDVFTFLRQGQQDLTFLAELDEDVYFEAGVTTEQAVKKIKKNAERLGVKFPMHISRLENSGRYLKQHGVRPIAYQSKEQIQEIALAVAYQLRQLQENTLAQTHHKAVDSDTAFAVLLDCYRQMQAKVNELEIDAPYQRKAKKGNITPEELETGFLKMVCEKWWARKLSIIAKRMKEHLAIACGMVNTLRPYCSNARLREFTEQRKANIEYIRAMIITNIAEPEEQLSLFDSWLKSASNPKIKRLELLTRMNGYEKYADEQGHEGWFITLTAPSKYHAMLSKTGNINPKWNGASPLETQKYLVGIWAKIRAKLNREGVQTYGFRVAEPHADATPHWHLILFTRPEDMDKLRQIILSYALAQDGTEAGAKKYRCKFKRIDKKQGTATGYLIKYVSKNIDGFGMDGDLSDEANISVKENAAAVQAWSTLWGIRQFQQLGNTPVSVWRELRRLGDMEIEDEQLEALRQFANEGDWQGFTQTLGGALVKRADLFARLVYAPRIDENGNAAYTMYKEESLKVNGLINPFTGARVTTRLKDWKIGVKPRNWDELQQQKKLANATPEEKAKIKATQLEKLGFNAEAQALLGDLIAPWTCVSNCTGLKNVQISEQERNRLRNELLVMRGRITEQQIDDLLNGKSLPLGTFGGIKMSVTYSRGRLIEHKEYIYQ</sequence>
<keyword evidence="4" id="KW-0540">Nuclease</keyword>
<proteinExistence type="inferred from homology"/>
<dbReference type="AlphaFoldDB" id="A0A2U8FK87"/>
<comment type="function">
    <text evidence="1">Possible endonuclease which induces a single-strand cut and initiates DNA replication.</text>
</comment>
<evidence type="ECO:0000256" key="4">
    <source>
        <dbReference type="ARBA" id="ARBA00022722"/>
    </source>
</evidence>
<evidence type="ECO:0000313" key="8">
    <source>
        <dbReference type="EMBL" id="AWI51395.1"/>
    </source>
</evidence>